<evidence type="ECO:0000313" key="2">
    <source>
        <dbReference type="Proteomes" id="UP000031443"/>
    </source>
</evidence>
<dbReference type="AlphaFoldDB" id="M7B6M1"/>
<keyword evidence="2" id="KW-1185">Reference proteome</keyword>
<gene>
    <name evidence="1" type="ORF">UY3_10104</name>
</gene>
<evidence type="ECO:0000313" key="1">
    <source>
        <dbReference type="EMBL" id="EMP32764.1"/>
    </source>
</evidence>
<accession>M7B6M1</accession>
<reference evidence="2" key="1">
    <citation type="journal article" date="2013" name="Nat. Genet.">
        <title>The draft genomes of soft-shell turtle and green sea turtle yield insights into the development and evolution of the turtle-specific body plan.</title>
        <authorList>
            <person name="Wang Z."/>
            <person name="Pascual-Anaya J."/>
            <person name="Zadissa A."/>
            <person name="Li W."/>
            <person name="Niimura Y."/>
            <person name="Huang Z."/>
            <person name="Li C."/>
            <person name="White S."/>
            <person name="Xiong Z."/>
            <person name="Fang D."/>
            <person name="Wang B."/>
            <person name="Ming Y."/>
            <person name="Chen Y."/>
            <person name="Zheng Y."/>
            <person name="Kuraku S."/>
            <person name="Pignatelli M."/>
            <person name="Herrero J."/>
            <person name="Beal K."/>
            <person name="Nozawa M."/>
            <person name="Li Q."/>
            <person name="Wang J."/>
            <person name="Zhang H."/>
            <person name="Yu L."/>
            <person name="Shigenobu S."/>
            <person name="Wang J."/>
            <person name="Liu J."/>
            <person name="Flicek P."/>
            <person name="Searle S."/>
            <person name="Wang J."/>
            <person name="Kuratani S."/>
            <person name="Yin Y."/>
            <person name="Aken B."/>
            <person name="Zhang G."/>
            <person name="Irie N."/>
        </authorList>
    </citation>
    <scope>NUCLEOTIDE SEQUENCE [LARGE SCALE GENOMIC DNA]</scope>
</reference>
<sequence>MKAKELQQAYQKAREVNSRFSELRAILSRDATTPHTTVVTSAKPESQAPVVNDKEEVLGPVLFSIFINDQGKGVKSEVAKFADNTKLLKIVKSQADCEEYKRISQN</sequence>
<name>M7B6M1_CHEMY</name>
<dbReference type="EMBL" id="KB538797">
    <property type="protein sequence ID" value="EMP32764.1"/>
    <property type="molecule type" value="Genomic_DNA"/>
</dbReference>
<dbReference type="STRING" id="8469.M7B6M1"/>
<proteinExistence type="predicted"/>
<evidence type="ECO:0008006" key="3">
    <source>
        <dbReference type="Google" id="ProtNLM"/>
    </source>
</evidence>
<dbReference type="Proteomes" id="UP000031443">
    <property type="component" value="Unassembled WGS sequence"/>
</dbReference>
<organism evidence="1 2">
    <name type="scientific">Chelonia mydas</name>
    <name type="common">Green sea-turtle</name>
    <name type="synonym">Chelonia agassizi</name>
    <dbReference type="NCBI Taxonomy" id="8469"/>
    <lineage>
        <taxon>Eukaryota</taxon>
        <taxon>Metazoa</taxon>
        <taxon>Chordata</taxon>
        <taxon>Craniata</taxon>
        <taxon>Vertebrata</taxon>
        <taxon>Euteleostomi</taxon>
        <taxon>Archelosauria</taxon>
        <taxon>Testudinata</taxon>
        <taxon>Testudines</taxon>
        <taxon>Cryptodira</taxon>
        <taxon>Durocryptodira</taxon>
        <taxon>Americhelydia</taxon>
        <taxon>Chelonioidea</taxon>
        <taxon>Cheloniidae</taxon>
        <taxon>Chelonia</taxon>
    </lineage>
</organism>
<protein>
    <recommendedName>
        <fullName evidence="3">Reverse transcriptase domain-containing protein</fullName>
    </recommendedName>
</protein>